<organism evidence="14 15">
    <name type="scientific">Strongyloides venezuelensis</name>
    <name type="common">Threadworm</name>
    <dbReference type="NCBI Taxonomy" id="75913"/>
    <lineage>
        <taxon>Eukaryota</taxon>
        <taxon>Metazoa</taxon>
        <taxon>Ecdysozoa</taxon>
        <taxon>Nematoda</taxon>
        <taxon>Chromadorea</taxon>
        <taxon>Rhabditida</taxon>
        <taxon>Tylenchina</taxon>
        <taxon>Panagrolaimomorpha</taxon>
        <taxon>Strongyloidoidea</taxon>
        <taxon>Strongyloididae</taxon>
        <taxon>Strongyloides</taxon>
    </lineage>
</organism>
<comment type="function">
    <text evidence="11">The coatomer is a cytosolic protein complex that binds to dilysine motifs and reversibly associates with Golgi non-clathrin-coated vesicles, which further mediate biosynthetic protein transport from the ER, via the Golgi up to the trans Golgi network. Coatomer complex is required for budding from Golgi membranes, and is essential for the retrograde Golgi-to-ER transport of dilysine-tagged proteins. The zeta subunit may be involved in regulating the coat assembly and, hence, the rate of biosynthetic protein transport due to its association-dissociation properties with the coatomer complex.</text>
</comment>
<dbReference type="GO" id="GO:0006890">
    <property type="term" value="P:retrograde vesicle-mediated transport, Golgi to endoplasmic reticulum"/>
    <property type="evidence" value="ECO:0007669"/>
    <property type="project" value="UniProtKB-UniRule"/>
</dbReference>
<evidence type="ECO:0000256" key="8">
    <source>
        <dbReference type="ARBA" id="ARBA00023034"/>
    </source>
</evidence>
<dbReference type="SUPFAM" id="SSF64356">
    <property type="entry name" value="SNARE-like"/>
    <property type="match status" value="1"/>
</dbReference>
<dbReference type="InterPro" id="IPR022775">
    <property type="entry name" value="AP_mu_sigma_su"/>
</dbReference>
<evidence type="ECO:0000256" key="9">
    <source>
        <dbReference type="ARBA" id="ARBA00023136"/>
    </source>
</evidence>
<evidence type="ECO:0000256" key="4">
    <source>
        <dbReference type="ARBA" id="ARBA00022448"/>
    </source>
</evidence>
<dbReference type="Pfam" id="PF01217">
    <property type="entry name" value="Clat_adaptor_s"/>
    <property type="match status" value="1"/>
</dbReference>
<dbReference type="GO" id="GO:0000139">
    <property type="term" value="C:Golgi membrane"/>
    <property type="evidence" value="ECO:0007669"/>
    <property type="project" value="UniProtKB-SubCell"/>
</dbReference>
<dbReference type="CDD" id="cd14829">
    <property type="entry name" value="Zeta-COP"/>
    <property type="match status" value="1"/>
</dbReference>
<dbReference type="STRING" id="75913.A0A0K0FL71"/>
<comment type="subunit">
    <text evidence="3 12">Oligomeric complex that consists of at least the alpha, beta, beta', gamma, delta, epsilon and zeta subunits.</text>
</comment>
<evidence type="ECO:0000256" key="3">
    <source>
        <dbReference type="ARBA" id="ARBA00011775"/>
    </source>
</evidence>
<evidence type="ECO:0000259" key="13">
    <source>
        <dbReference type="Pfam" id="PF01217"/>
    </source>
</evidence>
<keyword evidence="14" id="KW-1185">Reference proteome</keyword>
<dbReference type="GO" id="GO:0006886">
    <property type="term" value="P:intracellular protein transport"/>
    <property type="evidence" value="ECO:0007669"/>
    <property type="project" value="TreeGrafter"/>
</dbReference>
<proteinExistence type="inferred from homology"/>
<accession>A0A0K0FL71</accession>
<dbReference type="InterPro" id="IPR039652">
    <property type="entry name" value="Coatomer_zeta"/>
</dbReference>
<evidence type="ECO:0000256" key="1">
    <source>
        <dbReference type="ARBA" id="ARBA00004255"/>
    </source>
</evidence>
<dbReference type="WBParaSite" id="SVE_0978600.1">
    <property type="protein sequence ID" value="SVE_0978600.1"/>
    <property type="gene ID" value="SVE_0978600"/>
</dbReference>
<evidence type="ECO:0000313" key="14">
    <source>
        <dbReference type="Proteomes" id="UP000035680"/>
    </source>
</evidence>
<dbReference type="InterPro" id="IPR011012">
    <property type="entry name" value="Longin-like_dom_sf"/>
</dbReference>
<evidence type="ECO:0000256" key="12">
    <source>
        <dbReference type="RuleBase" id="RU366053"/>
    </source>
</evidence>
<reference evidence="14" key="1">
    <citation type="submission" date="2014-07" db="EMBL/GenBank/DDBJ databases">
        <authorList>
            <person name="Martin A.A"/>
            <person name="De Silva N."/>
        </authorList>
    </citation>
    <scope>NUCLEOTIDE SEQUENCE</scope>
</reference>
<evidence type="ECO:0000256" key="5">
    <source>
        <dbReference type="ARBA" id="ARBA00022490"/>
    </source>
</evidence>
<dbReference type="GO" id="GO:0030126">
    <property type="term" value="C:COPI vesicle coat"/>
    <property type="evidence" value="ECO:0007669"/>
    <property type="project" value="UniProtKB-UniRule"/>
</dbReference>
<dbReference type="PANTHER" id="PTHR11043">
    <property type="entry name" value="ZETA-COAT PROTEIN"/>
    <property type="match status" value="1"/>
</dbReference>
<evidence type="ECO:0000256" key="6">
    <source>
        <dbReference type="ARBA" id="ARBA00022892"/>
    </source>
</evidence>
<dbReference type="AlphaFoldDB" id="A0A0K0FL71"/>
<keyword evidence="10 12" id="KW-0968">Cytoplasmic vesicle</keyword>
<evidence type="ECO:0000313" key="15">
    <source>
        <dbReference type="WBParaSite" id="SVE_0978600.1"/>
    </source>
</evidence>
<evidence type="ECO:0000256" key="11">
    <source>
        <dbReference type="ARBA" id="ARBA00045555"/>
    </source>
</evidence>
<dbReference type="Gene3D" id="3.30.450.60">
    <property type="match status" value="1"/>
</dbReference>
<dbReference type="FunFam" id="3.30.450.60:FF:000013">
    <property type="entry name" value="Coatomer subunit zeta"/>
    <property type="match status" value="1"/>
</dbReference>
<evidence type="ECO:0000256" key="7">
    <source>
        <dbReference type="ARBA" id="ARBA00022927"/>
    </source>
</evidence>
<reference evidence="15" key="2">
    <citation type="submission" date="2015-08" db="UniProtKB">
        <authorList>
            <consortium name="WormBaseParasite"/>
        </authorList>
    </citation>
    <scope>IDENTIFICATION</scope>
</reference>
<keyword evidence="9 12" id="KW-0472">Membrane</keyword>
<comment type="similarity">
    <text evidence="2 12">Belongs to the adaptor complexes small subunit family.</text>
</comment>
<feature type="domain" description="AP complex mu/sigma subunit" evidence="13">
    <location>
        <begin position="13"/>
        <end position="147"/>
    </location>
</feature>
<sequence length="179" mass="20103">MNLDIASLYSVKGLGILDNDGNRIIFKYYDNERFGTQKAQKSFEANLFSKTHKANGEIILLDGLVSVYRSNVDVIFYVIGSASENELILLQLLNAFYESVSTILRKNVEKRSIFDNFDTMLLVVDELCDEGIILETDANQIVSRCALRPDELAFGDQSLSQVGMSIIGSAKEFKWSLLK</sequence>
<protein>
    <recommendedName>
        <fullName evidence="12">Coatomer subunit zeta</fullName>
    </recommendedName>
</protein>
<keyword evidence="6 12" id="KW-0931">ER-Golgi transport</keyword>
<dbReference type="Proteomes" id="UP000035680">
    <property type="component" value="Unassembled WGS sequence"/>
</dbReference>
<dbReference type="PANTHER" id="PTHR11043:SF0">
    <property type="entry name" value="COATOMER SUBUNIT ZETA"/>
    <property type="match status" value="1"/>
</dbReference>
<keyword evidence="5 12" id="KW-0963">Cytoplasm</keyword>
<keyword evidence="8 12" id="KW-0333">Golgi apparatus</keyword>
<evidence type="ECO:0000256" key="2">
    <source>
        <dbReference type="ARBA" id="ARBA00006972"/>
    </source>
</evidence>
<evidence type="ECO:0000256" key="10">
    <source>
        <dbReference type="ARBA" id="ARBA00023329"/>
    </source>
</evidence>
<comment type="subcellular location">
    <subcellularLocation>
        <location evidence="12">Cytoplasm</location>
    </subcellularLocation>
    <subcellularLocation>
        <location evidence="1 12">Golgi apparatus membrane</location>
        <topology evidence="1 12">Peripheral membrane protein</topology>
        <orientation evidence="1 12">Cytoplasmic side</orientation>
    </subcellularLocation>
    <subcellularLocation>
        <location evidence="12">Cytoplasmic vesicle</location>
        <location evidence="12">COPI-coated vesicle membrane</location>
        <topology evidence="12">Peripheral membrane protein</topology>
        <orientation evidence="12">Cytoplasmic side</orientation>
    </subcellularLocation>
</comment>
<keyword evidence="7 12" id="KW-0653">Protein transport</keyword>
<keyword evidence="4 12" id="KW-0813">Transport</keyword>
<dbReference type="GO" id="GO:0006891">
    <property type="term" value="P:intra-Golgi vesicle-mediated transport"/>
    <property type="evidence" value="ECO:0007669"/>
    <property type="project" value="TreeGrafter"/>
</dbReference>
<name>A0A0K0FL71_STRVS</name>